<evidence type="ECO:0000313" key="1">
    <source>
        <dbReference type="EMBL" id="RJG16367.1"/>
    </source>
</evidence>
<reference evidence="1 2" key="1">
    <citation type="submission" date="2018-09" db="EMBL/GenBank/DDBJ databases">
        <title>Alcanivorax profundi sp. nov., isolated from 1000 m-depth seawater of the Mariana Trench.</title>
        <authorList>
            <person name="Liu J."/>
        </authorList>
    </citation>
    <scope>NUCLEOTIDE SEQUENCE [LARGE SCALE GENOMIC DNA]</scope>
    <source>
        <strain evidence="1 2">MTEO17</strain>
    </source>
</reference>
<protein>
    <submittedName>
        <fullName evidence="1">Uncharacterized protein</fullName>
    </submittedName>
</protein>
<gene>
    <name evidence="1" type="ORF">D4A39_13990</name>
</gene>
<accession>A0A418XUF1</accession>
<organism evidence="1 2">
    <name type="scientific">Alcanivorax profundi</name>
    <dbReference type="NCBI Taxonomy" id="2338368"/>
    <lineage>
        <taxon>Bacteria</taxon>
        <taxon>Pseudomonadati</taxon>
        <taxon>Pseudomonadota</taxon>
        <taxon>Gammaproteobacteria</taxon>
        <taxon>Oceanospirillales</taxon>
        <taxon>Alcanivoracaceae</taxon>
        <taxon>Alcanivorax</taxon>
    </lineage>
</organism>
<name>A0A418XUF1_9GAMM</name>
<proteinExistence type="predicted"/>
<comment type="caution">
    <text evidence="1">The sequence shown here is derived from an EMBL/GenBank/DDBJ whole genome shotgun (WGS) entry which is preliminary data.</text>
</comment>
<keyword evidence="2" id="KW-1185">Reference proteome</keyword>
<dbReference type="EMBL" id="QYYA01000005">
    <property type="protein sequence ID" value="RJG16367.1"/>
    <property type="molecule type" value="Genomic_DNA"/>
</dbReference>
<dbReference type="OrthoDB" id="10490at59753"/>
<dbReference type="AlphaFoldDB" id="A0A418XUF1"/>
<dbReference type="RefSeq" id="WP_119918429.1">
    <property type="nucleotide sequence ID" value="NZ_QYYA01000005.1"/>
</dbReference>
<sequence length="262" mass="29737">MTENLSSKRQEEYLSRIALALSKRPALQGSTPDDEDLAALLDNFLDPQRRAEVISHLAHDPALYQRWQRLLNDQDLWVEHNNVLNLSSAARKPRRWWQPAGGLTAAAAALFAGWLALKPGMDPLTLDRAYQQFSPELSRYLDEQPNMRDLPVAQDDDINEILAGIHQGQQSQGLLSSFAGIGKAQLAQASERYRQQFGEQLTARHEWGRWLLLSDALCHTTPEKLERLTRPADIDGFTPLPETIRCDDVSAKRNELQQRLIR</sequence>
<evidence type="ECO:0000313" key="2">
    <source>
        <dbReference type="Proteomes" id="UP000283734"/>
    </source>
</evidence>
<dbReference type="Proteomes" id="UP000283734">
    <property type="component" value="Unassembled WGS sequence"/>
</dbReference>